<dbReference type="InterPro" id="IPR011006">
    <property type="entry name" value="CheY-like_superfamily"/>
</dbReference>
<dbReference type="PROSITE" id="PS50110">
    <property type="entry name" value="RESPONSE_REGULATORY"/>
    <property type="match status" value="1"/>
</dbReference>
<dbReference type="InterPro" id="IPR027417">
    <property type="entry name" value="P-loop_NTPase"/>
</dbReference>
<dbReference type="InterPro" id="IPR001789">
    <property type="entry name" value="Sig_transdc_resp-reg_receiver"/>
</dbReference>
<dbReference type="Pfam" id="PF00072">
    <property type="entry name" value="Response_reg"/>
    <property type="match status" value="1"/>
</dbReference>
<keyword evidence="4" id="KW-0238">DNA-binding</keyword>
<evidence type="ECO:0000256" key="6">
    <source>
        <dbReference type="PROSITE-ProRule" id="PRU00169"/>
    </source>
</evidence>
<dbReference type="CDD" id="cd00156">
    <property type="entry name" value="REC"/>
    <property type="match status" value="1"/>
</dbReference>
<dbReference type="GO" id="GO:0000160">
    <property type="term" value="P:phosphorelay signal transduction system"/>
    <property type="evidence" value="ECO:0007669"/>
    <property type="project" value="InterPro"/>
</dbReference>
<protein>
    <submittedName>
        <fullName evidence="9">Sigma-54-dependent Fis family transcriptional regulator</fullName>
    </submittedName>
</protein>
<proteinExistence type="predicted"/>
<evidence type="ECO:0000256" key="3">
    <source>
        <dbReference type="ARBA" id="ARBA00023015"/>
    </source>
</evidence>
<keyword evidence="2" id="KW-0067">ATP-binding</keyword>
<dbReference type="AlphaFoldDB" id="A0A3D8L5D1"/>
<dbReference type="GO" id="GO:0005524">
    <property type="term" value="F:ATP binding"/>
    <property type="evidence" value="ECO:0007669"/>
    <property type="project" value="UniProtKB-KW"/>
</dbReference>
<dbReference type="Pfam" id="PF25601">
    <property type="entry name" value="AAA_lid_14"/>
    <property type="match status" value="1"/>
</dbReference>
<dbReference type="InterPro" id="IPR058031">
    <property type="entry name" value="AAA_lid_NorR"/>
</dbReference>
<dbReference type="Gene3D" id="1.10.10.60">
    <property type="entry name" value="Homeodomain-like"/>
    <property type="match status" value="1"/>
</dbReference>
<evidence type="ECO:0000259" key="8">
    <source>
        <dbReference type="PROSITE" id="PS50110"/>
    </source>
</evidence>
<keyword evidence="5" id="KW-0804">Transcription</keyword>
<dbReference type="PANTHER" id="PTHR32071">
    <property type="entry name" value="TRANSCRIPTIONAL REGULATORY PROTEIN"/>
    <property type="match status" value="1"/>
</dbReference>
<dbReference type="GO" id="GO:0006355">
    <property type="term" value="P:regulation of DNA-templated transcription"/>
    <property type="evidence" value="ECO:0007669"/>
    <property type="project" value="InterPro"/>
</dbReference>
<dbReference type="PRINTS" id="PR01590">
    <property type="entry name" value="HTHFIS"/>
</dbReference>
<dbReference type="InterPro" id="IPR003593">
    <property type="entry name" value="AAA+_ATPase"/>
</dbReference>
<keyword evidence="3" id="KW-0805">Transcription regulation</keyword>
<feature type="domain" description="Response regulatory" evidence="8">
    <location>
        <begin position="3"/>
        <end position="117"/>
    </location>
</feature>
<dbReference type="FunFam" id="3.40.50.300:FF:000006">
    <property type="entry name" value="DNA-binding transcriptional regulator NtrC"/>
    <property type="match status" value="1"/>
</dbReference>
<dbReference type="InterPro" id="IPR025944">
    <property type="entry name" value="Sigma_54_int_dom_CS"/>
</dbReference>
<organism evidence="9 10">
    <name type="scientific">Pontibacter diazotrophicus</name>
    <dbReference type="NCBI Taxonomy" id="1400979"/>
    <lineage>
        <taxon>Bacteria</taxon>
        <taxon>Pseudomonadati</taxon>
        <taxon>Bacteroidota</taxon>
        <taxon>Cytophagia</taxon>
        <taxon>Cytophagales</taxon>
        <taxon>Hymenobacteraceae</taxon>
        <taxon>Pontibacter</taxon>
    </lineage>
</organism>
<evidence type="ECO:0000256" key="1">
    <source>
        <dbReference type="ARBA" id="ARBA00022741"/>
    </source>
</evidence>
<dbReference type="EMBL" id="QRGR01000034">
    <property type="protein sequence ID" value="RDV12557.1"/>
    <property type="molecule type" value="Genomic_DNA"/>
</dbReference>
<dbReference type="SUPFAM" id="SSF52172">
    <property type="entry name" value="CheY-like"/>
    <property type="match status" value="1"/>
</dbReference>
<dbReference type="OrthoDB" id="9782110at2"/>
<dbReference type="Gene3D" id="1.10.8.60">
    <property type="match status" value="1"/>
</dbReference>
<dbReference type="InterPro" id="IPR002078">
    <property type="entry name" value="Sigma_54_int"/>
</dbReference>
<feature type="domain" description="Sigma-54 factor interaction" evidence="7">
    <location>
        <begin position="139"/>
        <end position="368"/>
    </location>
</feature>
<dbReference type="GO" id="GO:0043565">
    <property type="term" value="F:sequence-specific DNA binding"/>
    <property type="evidence" value="ECO:0007669"/>
    <property type="project" value="InterPro"/>
</dbReference>
<keyword evidence="10" id="KW-1185">Reference proteome</keyword>
<dbReference type="CDD" id="cd00009">
    <property type="entry name" value="AAA"/>
    <property type="match status" value="1"/>
</dbReference>
<dbReference type="Proteomes" id="UP000256708">
    <property type="component" value="Unassembled WGS sequence"/>
</dbReference>
<dbReference type="RefSeq" id="WP_115567863.1">
    <property type="nucleotide sequence ID" value="NZ_QRGR01000034.1"/>
</dbReference>
<gene>
    <name evidence="9" type="ORF">DXT99_22595</name>
</gene>
<evidence type="ECO:0000256" key="5">
    <source>
        <dbReference type="ARBA" id="ARBA00023163"/>
    </source>
</evidence>
<dbReference type="PROSITE" id="PS50045">
    <property type="entry name" value="SIGMA54_INTERACT_4"/>
    <property type="match status" value="1"/>
</dbReference>
<accession>A0A3D8L5D1</accession>
<dbReference type="InterPro" id="IPR002197">
    <property type="entry name" value="HTH_Fis"/>
</dbReference>
<evidence type="ECO:0000256" key="4">
    <source>
        <dbReference type="ARBA" id="ARBA00023125"/>
    </source>
</evidence>
<dbReference type="PROSITE" id="PS00675">
    <property type="entry name" value="SIGMA54_INTERACT_1"/>
    <property type="match status" value="1"/>
</dbReference>
<dbReference type="PANTHER" id="PTHR32071:SF81">
    <property type="entry name" value="PROPIONATE CATABOLISM OPERON REGULATORY PROTEIN"/>
    <property type="match status" value="1"/>
</dbReference>
<dbReference type="InterPro" id="IPR025943">
    <property type="entry name" value="Sigma_54_int_dom_ATP-bd_2"/>
</dbReference>
<dbReference type="PROSITE" id="PS00688">
    <property type="entry name" value="SIGMA54_INTERACT_3"/>
    <property type="match status" value="1"/>
</dbReference>
<dbReference type="Pfam" id="PF02954">
    <property type="entry name" value="HTH_8"/>
    <property type="match status" value="1"/>
</dbReference>
<dbReference type="Gene3D" id="3.40.50.300">
    <property type="entry name" value="P-loop containing nucleotide triphosphate hydrolases"/>
    <property type="match status" value="1"/>
</dbReference>
<dbReference type="InterPro" id="IPR025662">
    <property type="entry name" value="Sigma_54_int_dom_ATP-bd_1"/>
</dbReference>
<dbReference type="SMART" id="SM00382">
    <property type="entry name" value="AAA"/>
    <property type="match status" value="1"/>
</dbReference>
<sequence>MPKILIIDDDPAFCLMLKAFLKRQQYEVETAFTANDGLRLLRSTSFNLVLTDFRLPDKDGLELLPQIKILAENVPVILMTHYADIRTAVRAIKMGAFEYITKPINPDETLLVIQNALHKKAEASDETAPATVAGSTQFVQGKSPEAAQIEEFISLVAPTVLSVIIEGESGTGKEYVARMIHARSKRQSMPFVAIDCGALSKELAGSELFGYVKGAFTGAMKDTQGQFEAAEGGTIFLDEIGNLPYEIQVKLLRALQERKVRKIGSTTDLDVDVRVLAATNEDLQQAIANGQFREDLYHRLNEFKINVPPLRDRDGDVLLFANYFMQQANQEMEKSVAGLDTATAAAFEAYNWPGNLRELKNVVKRGVLLAKGQMITLQELPTEIVNYAPAAEALSSGNEDTATPAPVTSADTDLKSINERNEKEMILQMLERVKYNKSKAARLLNIDRKTLYNKLKLYNIDA</sequence>
<comment type="caution">
    <text evidence="9">The sequence shown here is derived from an EMBL/GenBank/DDBJ whole genome shotgun (WGS) entry which is preliminary data.</text>
</comment>
<evidence type="ECO:0000256" key="2">
    <source>
        <dbReference type="ARBA" id="ARBA00022840"/>
    </source>
</evidence>
<reference evidence="10" key="1">
    <citation type="submission" date="2018-08" db="EMBL/GenBank/DDBJ databases">
        <authorList>
            <person name="Liu Z.-W."/>
            <person name="Du Z.-J."/>
        </authorList>
    </citation>
    <scope>NUCLEOTIDE SEQUENCE [LARGE SCALE GENOMIC DNA]</scope>
    <source>
        <strain evidence="10">H4X</strain>
    </source>
</reference>
<keyword evidence="6" id="KW-0597">Phosphoprotein</keyword>
<dbReference type="SUPFAM" id="SSF46689">
    <property type="entry name" value="Homeodomain-like"/>
    <property type="match status" value="1"/>
</dbReference>
<dbReference type="Gene3D" id="3.40.50.2300">
    <property type="match status" value="1"/>
</dbReference>
<dbReference type="Pfam" id="PF00158">
    <property type="entry name" value="Sigma54_activat"/>
    <property type="match status" value="1"/>
</dbReference>
<dbReference type="InterPro" id="IPR009057">
    <property type="entry name" value="Homeodomain-like_sf"/>
</dbReference>
<dbReference type="PROSITE" id="PS00676">
    <property type="entry name" value="SIGMA54_INTERACT_2"/>
    <property type="match status" value="1"/>
</dbReference>
<dbReference type="SMART" id="SM00448">
    <property type="entry name" value="REC"/>
    <property type="match status" value="1"/>
</dbReference>
<evidence type="ECO:0000313" key="10">
    <source>
        <dbReference type="Proteomes" id="UP000256708"/>
    </source>
</evidence>
<feature type="modified residue" description="4-aspartylphosphate" evidence="6">
    <location>
        <position position="52"/>
    </location>
</feature>
<keyword evidence="1" id="KW-0547">Nucleotide-binding</keyword>
<name>A0A3D8L5D1_9BACT</name>
<evidence type="ECO:0000259" key="7">
    <source>
        <dbReference type="PROSITE" id="PS50045"/>
    </source>
</evidence>
<dbReference type="SUPFAM" id="SSF52540">
    <property type="entry name" value="P-loop containing nucleoside triphosphate hydrolases"/>
    <property type="match status" value="1"/>
</dbReference>
<evidence type="ECO:0000313" key="9">
    <source>
        <dbReference type="EMBL" id="RDV12557.1"/>
    </source>
</evidence>